<reference evidence="2" key="1">
    <citation type="journal article" date="2020" name="Appl. Environ. Microbiol.">
        <title>Medium-Chain Fatty Acid Synthesis by 'Candidatus Weimeria bifida' gen. nov., sp. nov., and 'Candidatus Pseudoramibacter fermentans' sp. nov.</title>
        <authorList>
            <person name="Scarborough M.J."/>
            <person name="Myers K.S."/>
            <person name="Donohue T.J."/>
            <person name="Noguera D.R."/>
        </authorList>
    </citation>
    <scope>NUCLEOTIDE SEQUENCE</scope>
    <source>
        <strain evidence="2">LCO1.1</strain>
    </source>
</reference>
<name>A0A6N7J269_9FIRM</name>
<proteinExistence type="predicted"/>
<dbReference type="CDD" id="cd00761">
    <property type="entry name" value="Glyco_tranf_GTA_type"/>
    <property type="match status" value="1"/>
</dbReference>
<evidence type="ECO:0000313" key="3">
    <source>
        <dbReference type="Proteomes" id="UP000460257"/>
    </source>
</evidence>
<sequence>MNKDTDKKGKFSIIVPAHSENEILTHCLESLTDQDYDDIEVLVILNAATEQTRAAARKSAEEHPEIKIFDTDVAGVSNARNIGLENATGDFIGFCDADDWYNQGVIRKAAEVFHSGHSDIVMFGMSCVWPDGKTVDVLKGRNLKLSDEDFVITILTDKKIYGYLWNKFFDRKLIKNILFNDKMTLMEDAEFCLKAAKNNGHLKADYINQIGYFYFQNPNRAVDNVIRNSKHGRSGFIESLDVIAEEFSFSKDEELALSVARTRFAFGPLVMYMQNKIEHKPEFRSMIQNARHEFLKNCHSIYKFKECTTSEKLKTFALELLMRIRKME</sequence>
<dbReference type="Gene3D" id="3.90.550.10">
    <property type="entry name" value="Spore Coat Polysaccharide Biosynthesis Protein SpsA, Chain A"/>
    <property type="match status" value="1"/>
</dbReference>
<dbReference type="SUPFAM" id="SSF53448">
    <property type="entry name" value="Nucleotide-diphospho-sugar transferases"/>
    <property type="match status" value="1"/>
</dbReference>
<dbReference type="PANTHER" id="PTHR22916:SF71">
    <property type="entry name" value="GLYCOSYL TRANSFERASE"/>
    <property type="match status" value="1"/>
</dbReference>
<dbReference type="EMBL" id="VOGC01000008">
    <property type="protein sequence ID" value="MQN02165.1"/>
    <property type="molecule type" value="Genomic_DNA"/>
</dbReference>
<dbReference type="AlphaFoldDB" id="A0A6N7J269"/>
<dbReference type="Proteomes" id="UP000460257">
    <property type="component" value="Unassembled WGS sequence"/>
</dbReference>
<comment type="caution">
    <text evidence="2">The sequence shown here is derived from an EMBL/GenBank/DDBJ whole genome shotgun (WGS) entry which is preliminary data.</text>
</comment>
<organism evidence="2 3">
    <name type="scientific">Candidatus Weimeria bifida</name>
    <dbReference type="NCBI Taxonomy" id="2599074"/>
    <lineage>
        <taxon>Bacteria</taxon>
        <taxon>Bacillati</taxon>
        <taxon>Bacillota</taxon>
        <taxon>Clostridia</taxon>
        <taxon>Lachnospirales</taxon>
        <taxon>Lachnospiraceae</taxon>
        <taxon>Candidatus Weimeria</taxon>
    </lineage>
</organism>
<keyword evidence="3" id="KW-1185">Reference proteome</keyword>
<dbReference type="Pfam" id="PF00535">
    <property type="entry name" value="Glycos_transf_2"/>
    <property type="match status" value="1"/>
</dbReference>
<dbReference type="GO" id="GO:0016740">
    <property type="term" value="F:transferase activity"/>
    <property type="evidence" value="ECO:0007669"/>
    <property type="project" value="UniProtKB-KW"/>
</dbReference>
<accession>A0A6N7J269</accession>
<dbReference type="PANTHER" id="PTHR22916">
    <property type="entry name" value="GLYCOSYLTRANSFERASE"/>
    <property type="match status" value="1"/>
</dbReference>
<protein>
    <submittedName>
        <fullName evidence="2">Glycosyltransferase family 2 protein</fullName>
    </submittedName>
</protein>
<evidence type="ECO:0000259" key="1">
    <source>
        <dbReference type="Pfam" id="PF00535"/>
    </source>
</evidence>
<feature type="domain" description="Glycosyltransferase 2-like" evidence="1">
    <location>
        <begin position="12"/>
        <end position="123"/>
    </location>
</feature>
<dbReference type="InterPro" id="IPR029044">
    <property type="entry name" value="Nucleotide-diphossugar_trans"/>
</dbReference>
<evidence type="ECO:0000313" key="2">
    <source>
        <dbReference type="EMBL" id="MQN02165.1"/>
    </source>
</evidence>
<dbReference type="InterPro" id="IPR001173">
    <property type="entry name" value="Glyco_trans_2-like"/>
</dbReference>
<gene>
    <name evidence="2" type="ORF">FRC54_09800</name>
</gene>